<dbReference type="InterPro" id="IPR016181">
    <property type="entry name" value="Acyl_CoA_acyltransferase"/>
</dbReference>
<dbReference type="CDD" id="cd04301">
    <property type="entry name" value="NAT_SF"/>
    <property type="match status" value="1"/>
</dbReference>
<dbReference type="InterPro" id="IPR000182">
    <property type="entry name" value="GNAT_dom"/>
</dbReference>
<name>A0ABR9RGJ9_9FIRM</name>
<protein>
    <submittedName>
        <fullName evidence="2">GNAT family N-acetyltransferase</fullName>
    </submittedName>
</protein>
<organism evidence="2 3">
    <name type="scientific">Claveliimonas monacensis</name>
    <dbReference type="NCBI Taxonomy" id="2779351"/>
    <lineage>
        <taxon>Bacteria</taxon>
        <taxon>Bacillati</taxon>
        <taxon>Bacillota</taxon>
        <taxon>Clostridia</taxon>
        <taxon>Lachnospirales</taxon>
        <taxon>Lachnospiraceae</taxon>
        <taxon>Claveliimonas</taxon>
    </lineage>
</organism>
<feature type="domain" description="N-acetyltransferase" evidence="1">
    <location>
        <begin position="13"/>
        <end position="160"/>
    </location>
</feature>
<comment type="caution">
    <text evidence="2">The sequence shown here is derived from an EMBL/GenBank/DDBJ whole genome shotgun (WGS) entry which is preliminary data.</text>
</comment>
<dbReference type="PANTHER" id="PTHR43305:SF1">
    <property type="entry name" value="FAMILY N-ACETYLTRANSFERASE, PUTATIVE (AFU_ORTHOLOGUE AFUA_2G01380)-RELATED"/>
    <property type="match status" value="1"/>
</dbReference>
<dbReference type="Pfam" id="PF00583">
    <property type="entry name" value="Acetyltransf_1"/>
    <property type="match status" value="1"/>
</dbReference>
<dbReference type="Proteomes" id="UP000758652">
    <property type="component" value="Unassembled WGS sequence"/>
</dbReference>
<gene>
    <name evidence="2" type="ORF">INF30_02250</name>
</gene>
<dbReference type="PANTHER" id="PTHR43305">
    <property type="entry name" value="FAMILY N-ACETYLTRANSFERASE, PUTATIVE (AFU_ORTHOLOGUE AFUA_2G01380)-RELATED"/>
    <property type="match status" value="1"/>
</dbReference>
<sequence length="160" mass="18899">MGIKIVSAYDRAEEVRRLFEEYTDMLVENDPSFQEYLDIQNYSEEMEHLEKKYGLPDGRLYLAYCDEELAGCIGLRKMDSQNCEMKRLYVRPAFRGRKIGNLLVEKIIDDAKKIGYSYMLLDTLPFLKSAIHMYKKYGFYEINSYNDSPMNTSIYMKLNL</sequence>
<evidence type="ECO:0000313" key="2">
    <source>
        <dbReference type="EMBL" id="MBE5062095.1"/>
    </source>
</evidence>
<dbReference type="Gene3D" id="3.40.630.30">
    <property type="match status" value="1"/>
</dbReference>
<keyword evidence="3" id="KW-1185">Reference proteome</keyword>
<reference evidence="2 3" key="1">
    <citation type="submission" date="2020-10" db="EMBL/GenBank/DDBJ databases">
        <title>ChiBAC.</title>
        <authorList>
            <person name="Zenner C."/>
            <person name="Hitch T.C.A."/>
            <person name="Clavel T."/>
        </authorList>
    </citation>
    <scope>NUCLEOTIDE SEQUENCE [LARGE SCALE GENOMIC DNA]</scope>
    <source>
        <strain evidence="2 3">DSM 108991</strain>
    </source>
</reference>
<proteinExistence type="predicted"/>
<dbReference type="InterPro" id="IPR052777">
    <property type="entry name" value="Acetyltransferase_Enz"/>
</dbReference>
<dbReference type="EMBL" id="JADCKL010000001">
    <property type="protein sequence ID" value="MBE5062095.1"/>
    <property type="molecule type" value="Genomic_DNA"/>
</dbReference>
<evidence type="ECO:0000259" key="1">
    <source>
        <dbReference type="PROSITE" id="PS51186"/>
    </source>
</evidence>
<dbReference type="PROSITE" id="PS51186">
    <property type="entry name" value="GNAT"/>
    <property type="match status" value="1"/>
</dbReference>
<dbReference type="RefSeq" id="WP_226394098.1">
    <property type="nucleotide sequence ID" value="NZ_JADCKL010000001.1"/>
</dbReference>
<dbReference type="SUPFAM" id="SSF55729">
    <property type="entry name" value="Acyl-CoA N-acyltransferases (Nat)"/>
    <property type="match status" value="1"/>
</dbReference>
<evidence type="ECO:0000313" key="3">
    <source>
        <dbReference type="Proteomes" id="UP000758652"/>
    </source>
</evidence>
<accession>A0ABR9RGJ9</accession>